<keyword evidence="2" id="KW-1185">Reference proteome</keyword>
<accession>A0A0N5B2V5</accession>
<evidence type="ECO:0000313" key="2">
    <source>
        <dbReference type="Proteomes" id="UP000046392"/>
    </source>
</evidence>
<dbReference type="CDD" id="cd15457">
    <property type="entry name" value="NADAR"/>
    <property type="match status" value="1"/>
</dbReference>
<feature type="domain" description="NADAR" evidence="1">
    <location>
        <begin position="21"/>
        <end position="168"/>
    </location>
</feature>
<protein>
    <submittedName>
        <fullName evidence="3">DUF1768 domain-containing protein</fullName>
    </submittedName>
</protein>
<dbReference type="Proteomes" id="UP000046392">
    <property type="component" value="Unplaced"/>
</dbReference>
<dbReference type="Gene3D" id="1.10.357.40">
    <property type="entry name" value="YbiA-like"/>
    <property type="match status" value="1"/>
</dbReference>
<dbReference type="InterPro" id="IPR037238">
    <property type="entry name" value="YbiA-like_sf"/>
</dbReference>
<sequence length="172" mass="20352">MQTCKSYTIVNGDYVIFKGKVSQLSNFFEKKFYDEDGTQFLTMEHFFQYKKAIFFNDTATAHRILKAPTALAVKRLARQIRNYNDDEWNMVREEITYKGLIMKFQDPELRAYLKKCYLCGNKPKYFIENSGHPFWGANIRNISSNIIYNQIRGQNKLGVLMNRLARQLFLSR</sequence>
<dbReference type="AlphaFoldDB" id="A0A0N5B2V5"/>
<dbReference type="SUPFAM" id="SSF143990">
    <property type="entry name" value="YbiA-like"/>
    <property type="match status" value="1"/>
</dbReference>
<evidence type="ECO:0000313" key="3">
    <source>
        <dbReference type="WBParaSite" id="SPAL_0000040800.1"/>
    </source>
</evidence>
<proteinExistence type="predicted"/>
<dbReference type="Pfam" id="PF08719">
    <property type="entry name" value="NADAR"/>
    <property type="match status" value="1"/>
</dbReference>
<dbReference type="STRING" id="174720.A0A0N5B2V5"/>
<name>A0A0N5B2V5_STREA</name>
<organism evidence="2 3">
    <name type="scientific">Strongyloides papillosus</name>
    <name type="common">Intestinal threadworm</name>
    <dbReference type="NCBI Taxonomy" id="174720"/>
    <lineage>
        <taxon>Eukaryota</taxon>
        <taxon>Metazoa</taxon>
        <taxon>Ecdysozoa</taxon>
        <taxon>Nematoda</taxon>
        <taxon>Chromadorea</taxon>
        <taxon>Rhabditida</taxon>
        <taxon>Tylenchina</taxon>
        <taxon>Panagrolaimomorpha</taxon>
        <taxon>Strongyloidoidea</taxon>
        <taxon>Strongyloididae</taxon>
        <taxon>Strongyloides</taxon>
    </lineage>
</organism>
<evidence type="ECO:0000259" key="1">
    <source>
        <dbReference type="Pfam" id="PF08719"/>
    </source>
</evidence>
<dbReference type="WBParaSite" id="SPAL_0000040800.1">
    <property type="protein sequence ID" value="SPAL_0000040800.1"/>
    <property type="gene ID" value="SPAL_0000040800"/>
</dbReference>
<dbReference type="NCBIfam" id="TIGR02464">
    <property type="entry name" value="ribofla_fusion"/>
    <property type="match status" value="1"/>
</dbReference>
<reference evidence="3" key="1">
    <citation type="submission" date="2017-02" db="UniProtKB">
        <authorList>
            <consortium name="WormBaseParasite"/>
        </authorList>
    </citation>
    <scope>IDENTIFICATION</scope>
</reference>
<dbReference type="InterPro" id="IPR012816">
    <property type="entry name" value="NADAR"/>
</dbReference>